<evidence type="ECO:0000313" key="6">
    <source>
        <dbReference type="Proteomes" id="UP000576209"/>
    </source>
</evidence>
<dbReference type="RefSeq" id="WP_183496249.1">
    <property type="nucleotide sequence ID" value="NZ_JACIFF010000006.1"/>
</dbReference>
<dbReference type="GO" id="GO:0004536">
    <property type="term" value="F:DNA nuclease activity"/>
    <property type="evidence" value="ECO:0007669"/>
    <property type="project" value="InterPro"/>
</dbReference>
<feature type="binding site" evidence="4">
    <location>
        <position position="203"/>
    </location>
    <ligand>
        <name>a divalent metal cation</name>
        <dbReference type="ChEBI" id="CHEBI:60240"/>
        <label>1</label>
    </ligand>
</feature>
<comment type="similarity">
    <text evidence="1">Belongs to the metallo-dependent hydrolases superfamily. TatD-type hydrolase family.</text>
</comment>
<feature type="binding site" evidence="4">
    <location>
        <position position="154"/>
    </location>
    <ligand>
        <name>a divalent metal cation</name>
        <dbReference type="ChEBI" id="CHEBI:60240"/>
        <label>2</label>
    </ligand>
</feature>
<dbReference type="PANTHER" id="PTHR46124:SF4">
    <property type="entry name" value="HYDROLASE TATD"/>
    <property type="match status" value="1"/>
</dbReference>
<dbReference type="InterPro" id="IPR015991">
    <property type="entry name" value="TatD/YcfH-like"/>
</dbReference>
<evidence type="ECO:0000256" key="3">
    <source>
        <dbReference type="ARBA" id="ARBA00022801"/>
    </source>
</evidence>
<dbReference type="Proteomes" id="UP000576209">
    <property type="component" value="Unassembled WGS sequence"/>
</dbReference>
<dbReference type="CDD" id="cd01310">
    <property type="entry name" value="TatD_DNAse"/>
    <property type="match status" value="1"/>
</dbReference>
<dbReference type="InterPro" id="IPR001130">
    <property type="entry name" value="TatD-like"/>
</dbReference>
<evidence type="ECO:0000256" key="1">
    <source>
        <dbReference type="ARBA" id="ARBA00009275"/>
    </source>
</evidence>
<name>A0A840E8X4_9BACT</name>
<keyword evidence="2 4" id="KW-0479">Metal-binding</keyword>
<dbReference type="AlphaFoldDB" id="A0A840E8X4"/>
<proteinExistence type="inferred from homology"/>
<dbReference type="GO" id="GO:0005829">
    <property type="term" value="C:cytosol"/>
    <property type="evidence" value="ECO:0007669"/>
    <property type="project" value="TreeGrafter"/>
</dbReference>
<comment type="caution">
    <text evidence="5">The sequence shown here is derived from an EMBL/GenBank/DDBJ whole genome shotgun (WGS) entry which is preliminary data.</text>
</comment>
<dbReference type="InterPro" id="IPR032466">
    <property type="entry name" value="Metal_Hydrolase"/>
</dbReference>
<feature type="binding site" evidence="4">
    <location>
        <position position="129"/>
    </location>
    <ligand>
        <name>a divalent metal cation</name>
        <dbReference type="ChEBI" id="CHEBI:60240"/>
        <label>2</label>
    </ligand>
</feature>
<sequence length="263" mass="30293">MLIDTHTHLYSHKFSEDREAMLQRAREAGVRLALMPAIDRSTHEQMLELESRHPDFCRAMIGLHPVSVGADYEEELAEVERRLKERRWVAIGEIGMDLYWDKTFRRQQEDAFLRQCHWAIEYGLPISIHAREALNELLQLIEKIGDKRLRGVFHCFTGDEEQARRALDYGFYLGIGGVATFKNGGLDPVIRAVAKDRIVLETDAPYLAPSPYRGKRNETSYLTHIAKKISDLWELPVKEVADITSANARQLFELDRFAENVLA</sequence>
<dbReference type="EC" id="3.1.21.-" evidence="5"/>
<dbReference type="SUPFAM" id="SSF51556">
    <property type="entry name" value="Metallo-dependent hydrolases"/>
    <property type="match status" value="1"/>
</dbReference>
<dbReference type="FunFam" id="3.20.20.140:FF:000005">
    <property type="entry name" value="TatD family hydrolase"/>
    <property type="match status" value="1"/>
</dbReference>
<dbReference type="PANTHER" id="PTHR46124">
    <property type="entry name" value="D-AMINOACYL-TRNA DEACYLASE"/>
    <property type="match status" value="1"/>
</dbReference>
<protein>
    <submittedName>
        <fullName evidence="5">TatD DNase family protein</fullName>
        <ecNumber evidence="5">3.1.21.-</ecNumber>
    </submittedName>
</protein>
<dbReference type="GO" id="GO:0016788">
    <property type="term" value="F:hydrolase activity, acting on ester bonds"/>
    <property type="evidence" value="ECO:0007669"/>
    <property type="project" value="InterPro"/>
</dbReference>
<accession>A0A840E8X4</accession>
<evidence type="ECO:0000256" key="4">
    <source>
        <dbReference type="PIRSR" id="PIRSR005902-1"/>
    </source>
</evidence>
<gene>
    <name evidence="5" type="ORF">GGR28_002642</name>
</gene>
<dbReference type="EMBL" id="JACIFF010000006">
    <property type="protein sequence ID" value="MBB4080015.1"/>
    <property type="molecule type" value="Genomic_DNA"/>
</dbReference>
<evidence type="ECO:0000313" key="5">
    <source>
        <dbReference type="EMBL" id="MBB4080015.1"/>
    </source>
</evidence>
<feature type="binding site" evidence="4">
    <location>
        <position position="8"/>
    </location>
    <ligand>
        <name>a divalent metal cation</name>
        <dbReference type="ChEBI" id="CHEBI:60240"/>
        <label>1</label>
    </ligand>
</feature>
<keyword evidence="6" id="KW-1185">Reference proteome</keyword>
<evidence type="ECO:0000256" key="2">
    <source>
        <dbReference type="ARBA" id="ARBA00022723"/>
    </source>
</evidence>
<feature type="binding site" evidence="4">
    <location>
        <position position="6"/>
    </location>
    <ligand>
        <name>a divalent metal cation</name>
        <dbReference type="ChEBI" id="CHEBI:60240"/>
        <label>1</label>
    </ligand>
</feature>
<dbReference type="PIRSF" id="PIRSF005902">
    <property type="entry name" value="DNase_TatD"/>
    <property type="match status" value="1"/>
</dbReference>
<dbReference type="Pfam" id="PF01026">
    <property type="entry name" value="TatD_DNase"/>
    <property type="match status" value="1"/>
</dbReference>
<dbReference type="NCBIfam" id="TIGR00010">
    <property type="entry name" value="YchF/TatD family DNA exonuclease"/>
    <property type="match status" value="1"/>
</dbReference>
<dbReference type="GO" id="GO:0046872">
    <property type="term" value="F:metal ion binding"/>
    <property type="evidence" value="ECO:0007669"/>
    <property type="project" value="UniProtKB-KW"/>
</dbReference>
<reference evidence="5 6" key="1">
    <citation type="submission" date="2020-08" db="EMBL/GenBank/DDBJ databases">
        <title>Genomic Encyclopedia of Type Strains, Phase IV (KMG-IV): sequencing the most valuable type-strain genomes for metagenomic binning, comparative biology and taxonomic classification.</title>
        <authorList>
            <person name="Goeker M."/>
        </authorList>
    </citation>
    <scope>NUCLEOTIDE SEQUENCE [LARGE SCALE GENOMIC DNA]</scope>
    <source>
        <strain evidence="5 6">DSM 105137</strain>
    </source>
</reference>
<feature type="binding site" evidence="4">
    <location>
        <position position="93"/>
    </location>
    <ligand>
        <name>a divalent metal cation</name>
        <dbReference type="ChEBI" id="CHEBI:60240"/>
        <label>1</label>
    </ligand>
</feature>
<keyword evidence="3 5" id="KW-0378">Hydrolase</keyword>
<organism evidence="5 6">
    <name type="scientific">Neolewinella aquimaris</name>
    <dbReference type="NCBI Taxonomy" id="1835722"/>
    <lineage>
        <taxon>Bacteria</taxon>
        <taxon>Pseudomonadati</taxon>
        <taxon>Bacteroidota</taxon>
        <taxon>Saprospiria</taxon>
        <taxon>Saprospirales</taxon>
        <taxon>Lewinellaceae</taxon>
        <taxon>Neolewinella</taxon>
    </lineage>
</organism>
<dbReference type="Gene3D" id="3.20.20.140">
    <property type="entry name" value="Metal-dependent hydrolases"/>
    <property type="match status" value="1"/>
</dbReference>